<organism evidence="5 6">
    <name type="scientific">Chthoniobacter flavus Ellin428</name>
    <dbReference type="NCBI Taxonomy" id="497964"/>
    <lineage>
        <taxon>Bacteria</taxon>
        <taxon>Pseudomonadati</taxon>
        <taxon>Verrucomicrobiota</taxon>
        <taxon>Spartobacteria</taxon>
        <taxon>Chthoniobacterales</taxon>
        <taxon>Chthoniobacteraceae</taxon>
        <taxon>Chthoniobacter</taxon>
    </lineage>
</organism>
<comment type="caution">
    <text evidence="5">The sequence shown here is derived from an EMBL/GenBank/DDBJ whole genome shotgun (WGS) entry which is preliminary data.</text>
</comment>
<dbReference type="eggNOG" id="COG0657">
    <property type="taxonomic scope" value="Bacteria"/>
</dbReference>
<feature type="signal peptide" evidence="3">
    <location>
        <begin position="1"/>
        <end position="24"/>
    </location>
</feature>
<dbReference type="RefSeq" id="WP_006979289.1">
    <property type="nucleotide sequence ID" value="NZ_ABVL01000004.1"/>
</dbReference>
<keyword evidence="2" id="KW-0378">Hydrolase</keyword>
<dbReference type="AlphaFoldDB" id="B4CZ76"/>
<comment type="similarity">
    <text evidence="1">Belongs to the 'GDXG' lipolytic enzyme family.</text>
</comment>
<feature type="domain" description="BD-FAE-like" evidence="4">
    <location>
        <begin position="47"/>
        <end position="243"/>
    </location>
</feature>
<dbReference type="Proteomes" id="UP000005824">
    <property type="component" value="Unassembled WGS sequence"/>
</dbReference>
<feature type="chain" id="PRO_5002802931" evidence="3">
    <location>
        <begin position="25"/>
        <end position="308"/>
    </location>
</feature>
<protein>
    <submittedName>
        <fullName evidence="5">Putative lipase/esterase</fullName>
    </submittedName>
</protein>
<dbReference type="InterPro" id="IPR050300">
    <property type="entry name" value="GDXG_lipolytic_enzyme"/>
</dbReference>
<keyword evidence="3" id="KW-0732">Signal</keyword>
<dbReference type="STRING" id="497964.CfE428DRAFT_1964"/>
<dbReference type="InParanoid" id="B4CZ76"/>
<dbReference type="PANTHER" id="PTHR48081">
    <property type="entry name" value="AB HYDROLASE SUPERFAMILY PROTEIN C4A8.06C"/>
    <property type="match status" value="1"/>
</dbReference>
<dbReference type="Pfam" id="PF20434">
    <property type="entry name" value="BD-FAE"/>
    <property type="match status" value="1"/>
</dbReference>
<dbReference type="EMBL" id="ABVL01000004">
    <property type="protein sequence ID" value="EDY20767.1"/>
    <property type="molecule type" value="Genomic_DNA"/>
</dbReference>
<gene>
    <name evidence="5" type="ORF">CfE428DRAFT_1964</name>
</gene>
<sequence length="308" mass="33868">MKHFRPILAAILTIVAVASANLQAEVPASPKPTLANVPYGHHARQVLDFYKAEASQPTPLLFYIHGGGWMSGDKNTPDFLVPCLKSGISVVSIEYRLLPDAVKDGVNPPVKACLDDSVRALQFVRSKAKEWNIDKERIAGCGGSAGGFNTLYLAFHADFADPKSADPVARESTRLRCAVTFVPQTSLDPKQMTAWIPNNQYGGHAFSLPSYQTFLDKRDELMPWIRQFSPYELATKAAPPVYLYYDSPVALGEPWKDPPHSANFGAALVEKLKTLGVEYEFNYTGATGVKHPDIFSFLLEKLLVSPAK</sequence>
<dbReference type="InterPro" id="IPR049492">
    <property type="entry name" value="BD-FAE-like_dom"/>
</dbReference>
<reference evidence="5 6" key="1">
    <citation type="journal article" date="2011" name="J. Bacteriol.">
        <title>Genome sequence of Chthoniobacter flavus Ellin428, an aerobic heterotrophic soil bacterium.</title>
        <authorList>
            <person name="Kant R."/>
            <person name="van Passel M.W."/>
            <person name="Palva A."/>
            <person name="Lucas S."/>
            <person name="Lapidus A."/>
            <person name="Glavina Del Rio T."/>
            <person name="Dalin E."/>
            <person name="Tice H."/>
            <person name="Bruce D."/>
            <person name="Goodwin L."/>
            <person name="Pitluck S."/>
            <person name="Larimer F.W."/>
            <person name="Land M.L."/>
            <person name="Hauser L."/>
            <person name="Sangwan P."/>
            <person name="de Vos W.M."/>
            <person name="Janssen P.H."/>
            <person name="Smidt H."/>
        </authorList>
    </citation>
    <scope>NUCLEOTIDE SEQUENCE [LARGE SCALE GENOMIC DNA]</scope>
    <source>
        <strain evidence="5 6">Ellin428</strain>
    </source>
</reference>
<dbReference type="PANTHER" id="PTHR48081:SF30">
    <property type="entry name" value="ACETYL-HYDROLASE LIPR-RELATED"/>
    <property type="match status" value="1"/>
</dbReference>
<evidence type="ECO:0000259" key="4">
    <source>
        <dbReference type="Pfam" id="PF20434"/>
    </source>
</evidence>
<accession>B4CZ76</accession>
<proteinExistence type="inferred from homology"/>
<dbReference type="GO" id="GO:0004806">
    <property type="term" value="F:triacylglycerol lipase activity"/>
    <property type="evidence" value="ECO:0007669"/>
    <property type="project" value="TreeGrafter"/>
</dbReference>
<evidence type="ECO:0000313" key="5">
    <source>
        <dbReference type="EMBL" id="EDY20767.1"/>
    </source>
</evidence>
<evidence type="ECO:0000256" key="2">
    <source>
        <dbReference type="ARBA" id="ARBA00022801"/>
    </source>
</evidence>
<name>B4CZ76_9BACT</name>
<evidence type="ECO:0000313" key="6">
    <source>
        <dbReference type="Proteomes" id="UP000005824"/>
    </source>
</evidence>
<dbReference type="Gene3D" id="3.40.50.1820">
    <property type="entry name" value="alpha/beta hydrolase"/>
    <property type="match status" value="1"/>
</dbReference>
<evidence type="ECO:0000256" key="3">
    <source>
        <dbReference type="SAM" id="SignalP"/>
    </source>
</evidence>
<dbReference type="InterPro" id="IPR029058">
    <property type="entry name" value="AB_hydrolase_fold"/>
</dbReference>
<keyword evidence="6" id="KW-1185">Reference proteome</keyword>
<evidence type="ECO:0000256" key="1">
    <source>
        <dbReference type="ARBA" id="ARBA00010515"/>
    </source>
</evidence>
<dbReference type="SUPFAM" id="SSF53474">
    <property type="entry name" value="alpha/beta-Hydrolases"/>
    <property type="match status" value="1"/>
</dbReference>